<accession>C9Y241</accession>
<dbReference type="HAMAP" id="MF_01415">
    <property type="entry name" value="K_H_efflux_KefG"/>
    <property type="match status" value="1"/>
</dbReference>
<dbReference type="AlphaFoldDB" id="C9Y241"/>
<proteinExistence type="inferred from homology"/>
<reference evidence="8 9" key="1">
    <citation type="journal article" date="2010" name="J. Bacteriol.">
        <title>Complete Genome Sequence of Cronobacter turicensis LMG 23827, a foodborne pathogen causing deaths in neonates.</title>
        <authorList>
            <person name="Stephan R."/>
            <person name="Lehner A."/>
            <person name="Tischler P."/>
            <person name="Rattei T."/>
        </authorList>
    </citation>
    <scope>NUCLEOTIDE SEQUENCE [LARGE SCALE GENOMIC DNA]</scope>
    <source>
        <strain evidence="9">DSM 18703 / CCUG 55852 / LMG 23827 / z3032</strain>
    </source>
</reference>
<evidence type="ECO:0000259" key="7">
    <source>
        <dbReference type="Pfam" id="PF02525"/>
    </source>
</evidence>
<evidence type="ECO:0000256" key="3">
    <source>
        <dbReference type="ARBA" id="ARBA00023002"/>
    </source>
</evidence>
<dbReference type="EMBL" id="FN543093">
    <property type="protein sequence ID" value="CBA34190.1"/>
    <property type="molecule type" value="Genomic_DNA"/>
</dbReference>
<dbReference type="InterPro" id="IPR029039">
    <property type="entry name" value="Flavoprotein-like_sf"/>
</dbReference>
<feature type="domain" description="Flavodoxin-like fold" evidence="7">
    <location>
        <begin position="17"/>
        <end position="180"/>
    </location>
</feature>
<dbReference type="SUPFAM" id="SSF52218">
    <property type="entry name" value="Flavoproteins"/>
    <property type="match status" value="1"/>
</dbReference>
<keyword evidence="2 6" id="KW-0997">Cell inner membrane</keyword>
<evidence type="ECO:0000256" key="4">
    <source>
        <dbReference type="ARBA" id="ARBA00023027"/>
    </source>
</evidence>
<dbReference type="PANTHER" id="PTHR47307:SF1">
    <property type="entry name" value="GLUTATHIONE-REGULATED POTASSIUM-EFFLUX SYSTEM ANCILLARY PROTEIN KEFG"/>
    <property type="match status" value="1"/>
</dbReference>
<dbReference type="FunFam" id="3.40.50.360:FF:000013">
    <property type="entry name" value="Glutathione-regulated potassium-efflux system ancillary protein KefG"/>
    <property type="match status" value="1"/>
</dbReference>
<keyword evidence="9" id="KW-1185">Reference proteome</keyword>
<keyword evidence="5 6" id="KW-0472">Membrane</keyword>
<dbReference type="GO" id="GO:0008753">
    <property type="term" value="F:NADPH dehydrogenase (quinone) activity"/>
    <property type="evidence" value="ECO:0007669"/>
    <property type="project" value="RHEA"/>
</dbReference>
<dbReference type="KEGG" id="ctu:CTU_38660"/>
<comment type="subcellular location">
    <subcellularLocation>
        <location evidence="6">Cell inner membrane</location>
        <topology evidence="6">Peripheral membrane protein</topology>
        <orientation evidence="6">Cytoplasmic side</orientation>
    </subcellularLocation>
</comment>
<reference evidence="9" key="2">
    <citation type="journal article" date="2011" name="J. Bacteriol.">
        <title>Complete genome sequence of Cronobacter turicensis LMG 23827, a food-borne pathogen causing deaths in neonates.</title>
        <authorList>
            <person name="Stephan R."/>
            <person name="Lehner A."/>
            <person name="Tischler P."/>
            <person name="Rattei T."/>
        </authorList>
    </citation>
    <scope>NUCLEOTIDE SEQUENCE [LARGE SCALE GENOMIC DNA]</scope>
    <source>
        <strain evidence="9">DSM 18703 / CCUG 55852 / LMG 23827 / z3032</strain>
    </source>
</reference>
<dbReference type="Pfam" id="PF02525">
    <property type="entry name" value="Flavodoxin_2"/>
    <property type="match status" value="1"/>
</dbReference>
<evidence type="ECO:0000313" key="9">
    <source>
        <dbReference type="Proteomes" id="UP000002069"/>
    </source>
</evidence>
<dbReference type="Proteomes" id="UP000002069">
    <property type="component" value="Chromosome"/>
</dbReference>
<evidence type="ECO:0000313" key="8">
    <source>
        <dbReference type="EMBL" id="CBA34190.1"/>
    </source>
</evidence>
<evidence type="ECO:0000256" key="1">
    <source>
        <dbReference type="ARBA" id="ARBA00022475"/>
    </source>
</evidence>
<comment type="catalytic activity">
    <reaction evidence="6">
        <text>a quinone + NADH + H(+) = a quinol + NAD(+)</text>
        <dbReference type="Rhea" id="RHEA:46160"/>
        <dbReference type="ChEBI" id="CHEBI:15378"/>
        <dbReference type="ChEBI" id="CHEBI:24646"/>
        <dbReference type="ChEBI" id="CHEBI:57540"/>
        <dbReference type="ChEBI" id="CHEBI:57945"/>
        <dbReference type="ChEBI" id="CHEBI:132124"/>
        <dbReference type="EC" id="1.6.5.2"/>
    </reaction>
</comment>
<comment type="catalytic activity">
    <reaction evidence="6">
        <text>a quinone + NADPH + H(+) = a quinol + NADP(+)</text>
        <dbReference type="Rhea" id="RHEA:46164"/>
        <dbReference type="ChEBI" id="CHEBI:15378"/>
        <dbReference type="ChEBI" id="CHEBI:24646"/>
        <dbReference type="ChEBI" id="CHEBI:57783"/>
        <dbReference type="ChEBI" id="CHEBI:58349"/>
        <dbReference type="ChEBI" id="CHEBI:132124"/>
        <dbReference type="EC" id="1.6.5.2"/>
    </reaction>
</comment>
<evidence type="ECO:0000256" key="5">
    <source>
        <dbReference type="ARBA" id="ARBA00023136"/>
    </source>
</evidence>
<dbReference type="GO" id="GO:0010181">
    <property type="term" value="F:FMN binding"/>
    <property type="evidence" value="ECO:0007669"/>
    <property type="project" value="TreeGrafter"/>
</dbReference>
<dbReference type="GO" id="GO:1901381">
    <property type="term" value="P:positive regulation of potassium ion transmembrane transport"/>
    <property type="evidence" value="ECO:0007669"/>
    <property type="project" value="UniProtKB-UniRule"/>
</dbReference>
<protein>
    <recommendedName>
        <fullName evidence="6">Glutathione-regulated potassium-efflux system ancillary protein KefG</fullName>
    </recommendedName>
    <alternativeName>
        <fullName evidence="6">Putative quinone oxidoreductase KefG</fullName>
        <ecNumber evidence="6">1.6.5.2</ecNumber>
    </alternativeName>
</protein>
<evidence type="ECO:0000256" key="2">
    <source>
        <dbReference type="ARBA" id="ARBA00022519"/>
    </source>
</evidence>
<dbReference type="InterPro" id="IPR046980">
    <property type="entry name" value="KefG/KefF"/>
</dbReference>
<keyword evidence="3 6" id="KW-0560">Oxidoreductase</keyword>
<dbReference type="InterPro" id="IPR003680">
    <property type="entry name" value="Flavodoxin_fold"/>
</dbReference>
<evidence type="ECO:0000256" key="6">
    <source>
        <dbReference type="HAMAP-Rule" id="MF_01415"/>
    </source>
</evidence>
<organism evidence="8 9">
    <name type="scientific">Cronobacter turicensis (strain DSM 18703 / CCUG 55852 / LMG 23827 / z3032)</name>
    <dbReference type="NCBI Taxonomy" id="693216"/>
    <lineage>
        <taxon>Bacteria</taxon>
        <taxon>Pseudomonadati</taxon>
        <taxon>Pseudomonadota</taxon>
        <taxon>Gammaproteobacteria</taxon>
        <taxon>Enterobacterales</taxon>
        <taxon>Enterobacteriaceae</taxon>
        <taxon>Cronobacter</taxon>
    </lineage>
</organism>
<dbReference type="NCBIfam" id="NF003430">
    <property type="entry name" value="PRK04930.1"/>
    <property type="match status" value="1"/>
</dbReference>
<comment type="function">
    <text evidence="6">Regulatory subunit of a potassium efflux system that confers protection against electrophiles. Required for full activity of KefB.</text>
</comment>
<dbReference type="PATRIC" id="fig|693216.3.peg.3664"/>
<keyword evidence="4 6" id="KW-0520">NAD</keyword>
<dbReference type="GO" id="GO:0006813">
    <property type="term" value="P:potassium ion transport"/>
    <property type="evidence" value="ECO:0007669"/>
    <property type="project" value="InterPro"/>
</dbReference>
<dbReference type="GO" id="GO:0005886">
    <property type="term" value="C:plasma membrane"/>
    <property type="evidence" value="ECO:0007669"/>
    <property type="project" value="UniProtKB-SubCell"/>
</dbReference>
<dbReference type="Gene3D" id="3.40.50.360">
    <property type="match status" value="1"/>
</dbReference>
<dbReference type="GO" id="GO:0050136">
    <property type="term" value="F:NADH dehydrogenase (quinone) (non-electrogenic) activity"/>
    <property type="evidence" value="ECO:0007669"/>
    <property type="project" value="RHEA"/>
</dbReference>
<comment type="subunit">
    <text evidence="6">Interacts with KefB.</text>
</comment>
<gene>
    <name evidence="6 8" type="primary">kefG</name>
    <name evidence="8" type="ordered locus">Ctu_38660</name>
</gene>
<dbReference type="GO" id="GO:0009055">
    <property type="term" value="F:electron transfer activity"/>
    <property type="evidence" value="ECO:0007669"/>
    <property type="project" value="TreeGrafter"/>
</dbReference>
<comment type="similarity">
    <text evidence="6">Belongs to the NAD(P)H dehydrogenase (quinone) family. KefG subfamily.</text>
</comment>
<dbReference type="PANTHER" id="PTHR47307">
    <property type="entry name" value="GLUTATHIONE-REGULATED POTASSIUM-EFFLUX SYSTEM ANCILLARY PROTEIN KEFG"/>
    <property type="match status" value="1"/>
</dbReference>
<dbReference type="InterPro" id="IPR023947">
    <property type="entry name" value="K_H_efflux_KefG"/>
</dbReference>
<keyword evidence="1 6" id="KW-1003">Cell membrane</keyword>
<name>C9Y241_CROTZ</name>
<dbReference type="HOGENOM" id="CLU_058643_0_1_6"/>
<dbReference type="EC" id="1.6.5.2" evidence="6"/>
<sequence length="194" mass="22240">MVTMTTPWRGMMSQTAKVLLLYAHPESQDSVANRVLLKPALQLPNVTVHDLYAHYPDFFIDISHEQALLRDHDVIVFQFPLYTYSCPALLKEWFDRVLSRGFASGVGGTELAGKYWRCVITTGEPETAYRPDGFNRYALSDILRPFELTAAMCRMHWMTPLIIYWARRQSLSELASHGHAYERWLADPLTPGGF</sequence>